<dbReference type="PANTHER" id="PTHR43837:SF1">
    <property type="entry name" value="RIBOSOMAL PROTEIN US12 METHYLTHIOTRANSFERASE RIMO"/>
    <property type="match status" value="1"/>
</dbReference>
<dbReference type="InterPro" id="IPR005840">
    <property type="entry name" value="Ribosomal_uS12_MeSTrfase_RimO"/>
</dbReference>
<dbReference type="InterPro" id="IPR013848">
    <property type="entry name" value="Methylthiotransferase_N"/>
</dbReference>
<evidence type="ECO:0000256" key="4">
    <source>
        <dbReference type="ARBA" id="ARBA00022691"/>
    </source>
</evidence>
<feature type="domain" description="TRAM" evidence="8">
    <location>
        <begin position="365"/>
        <end position="432"/>
    </location>
</feature>
<keyword evidence="11" id="KW-0689">Ribosomal protein</keyword>
<keyword evidence="11" id="KW-0808">Transferase</keyword>
<evidence type="ECO:0000256" key="2">
    <source>
        <dbReference type="ARBA" id="ARBA00022485"/>
    </source>
</evidence>
<dbReference type="InterPro" id="IPR007197">
    <property type="entry name" value="rSAM"/>
</dbReference>
<dbReference type="FunFam" id="3.80.30.20:FF:000001">
    <property type="entry name" value="tRNA-2-methylthio-N(6)-dimethylallyladenosine synthase 2"/>
    <property type="match status" value="1"/>
</dbReference>
<dbReference type="PROSITE" id="PS01278">
    <property type="entry name" value="MTTASE_RADICAL"/>
    <property type="match status" value="1"/>
</dbReference>
<dbReference type="Pfam" id="PF04055">
    <property type="entry name" value="Radical_SAM"/>
    <property type="match status" value="1"/>
</dbReference>
<evidence type="ECO:0000259" key="9">
    <source>
        <dbReference type="PROSITE" id="PS51449"/>
    </source>
</evidence>
<protein>
    <submittedName>
        <fullName evidence="11">Ribosomal protein S12p Asp88 (E. coli) methylthiotransferase</fullName>
        <ecNumber evidence="11">2.8.4.4</ecNumber>
    </submittedName>
</protein>
<dbReference type="SFLD" id="SFLDF00274">
    <property type="entry name" value="ribosomal_protein_S12_methylth"/>
    <property type="match status" value="1"/>
</dbReference>
<keyword evidence="5" id="KW-0479">Metal-binding</keyword>
<dbReference type="HAMAP" id="MF_01865">
    <property type="entry name" value="MTTase_RimO"/>
    <property type="match status" value="1"/>
</dbReference>
<dbReference type="GO" id="GO:0051539">
    <property type="term" value="F:4 iron, 4 sulfur cluster binding"/>
    <property type="evidence" value="ECO:0007669"/>
    <property type="project" value="UniProtKB-KW"/>
</dbReference>
<name>A0A3B0UQ55_9ZZZZ</name>
<comment type="cofactor">
    <cofactor evidence="1">
        <name>[4Fe-4S] cluster</name>
        <dbReference type="ChEBI" id="CHEBI:49883"/>
    </cofactor>
</comment>
<dbReference type="NCBIfam" id="TIGR01125">
    <property type="entry name" value="30S ribosomal protein S12 methylthiotransferase RimO"/>
    <property type="match status" value="1"/>
</dbReference>
<dbReference type="InterPro" id="IPR012340">
    <property type="entry name" value="NA-bd_OB-fold"/>
</dbReference>
<dbReference type="SFLD" id="SFLDG01061">
    <property type="entry name" value="methylthiotransferase"/>
    <property type="match status" value="1"/>
</dbReference>
<dbReference type="GO" id="GO:0006400">
    <property type="term" value="P:tRNA modification"/>
    <property type="evidence" value="ECO:0007669"/>
    <property type="project" value="InterPro"/>
</dbReference>
<proteinExistence type="inferred from homology"/>
<dbReference type="InterPro" id="IPR023404">
    <property type="entry name" value="rSAM_horseshoe"/>
</dbReference>
<keyword evidence="7" id="KW-0411">Iron-sulfur</keyword>
<dbReference type="Pfam" id="PF18693">
    <property type="entry name" value="TRAM_2"/>
    <property type="match status" value="1"/>
</dbReference>
<dbReference type="Gene3D" id="3.80.30.20">
    <property type="entry name" value="tm_1862 like domain"/>
    <property type="match status" value="1"/>
</dbReference>
<evidence type="ECO:0000256" key="1">
    <source>
        <dbReference type="ARBA" id="ARBA00001966"/>
    </source>
</evidence>
<dbReference type="SUPFAM" id="SSF102114">
    <property type="entry name" value="Radical SAM enzymes"/>
    <property type="match status" value="1"/>
</dbReference>
<dbReference type="Gene3D" id="3.40.50.12160">
    <property type="entry name" value="Methylthiotransferase, N-terminal domain"/>
    <property type="match status" value="1"/>
</dbReference>
<dbReference type="InterPro" id="IPR005839">
    <property type="entry name" value="Methylthiotransferase"/>
</dbReference>
<evidence type="ECO:0000256" key="7">
    <source>
        <dbReference type="ARBA" id="ARBA00023014"/>
    </source>
</evidence>
<dbReference type="NCBIfam" id="TIGR00089">
    <property type="entry name" value="MiaB/RimO family radical SAM methylthiotransferase"/>
    <property type="match status" value="1"/>
</dbReference>
<sequence>MRKKKQKVNVVTLGCSKNLVDSEVLMRQLDGRYEVMNDSNDPADIMVINTCGFIRDAKEESVDMILSAIEAKKSGQLQKIIVTGCLSQRYKKELGEEMGGVDAFFGVNDLPQILKTLEVDYKKELMGERHLTTPSHFAYLKISEGCDRNCAFCAIPIIRGKHVSKPFEEVVAEAEKLAAKGVRELLLIAQDSTWYGLDLYQERRIAELITRLSEINGIEWIRLHYAYPAGFPEDLLEVIQKNPKVCKYLDIPLQHISSRILQSMKRGLDGEKTRQLALSWREKVPGMVLRTTFIVGYPGETEEEFQQLMDFVREMRFDRLGVFQYSPEENTTAFDLPDDVPDEVKQEREDRLMALQQEISLELNNEKIGKTFKVIIDKKEDDFYVGRTEFDSPEVDNEVLIPVEESALQTGRFYQVTITRSDFYDLYGERLKG</sequence>
<dbReference type="PROSITE" id="PS51918">
    <property type="entry name" value="RADICAL_SAM"/>
    <property type="match status" value="1"/>
</dbReference>
<dbReference type="EMBL" id="UOET01000095">
    <property type="protein sequence ID" value="VAW27327.1"/>
    <property type="molecule type" value="Genomic_DNA"/>
</dbReference>
<dbReference type="PROSITE" id="PS51449">
    <property type="entry name" value="MTTASE_N"/>
    <property type="match status" value="1"/>
</dbReference>
<evidence type="ECO:0000259" key="8">
    <source>
        <dbReference type="PROSITE" id="PS50926"/>
    </source>
</evidence>
<dbReference type="GO" id="GO:0005840">
    <property type="term" value="C:ribosome"/>
    <property type="evidence" value="ECO:0007669"/>
    <property type="project" value="UniProtKB-KW"/>
</dbReference>
<dbReference type="EC" id="2.8.4.4" evidence="11"/>
<dbReference type="PROSITE" id="PS50926">
    <property type="entry name" value="TRAM"/>
    <property type="match status" value="1"/>
</dbReference>
<dbReference type="GO" id="GO:0005829">
    <property type="term" value="C:cytosol"/>
    <property type="evidence" value="ECO:0007669"/>
    <property type="project" value="TreeGrafter"/>
</dbReference>
<dbReference type="GO" id="GO:0046872">
    <property type="term" value="F:metal ion binding"/>
    <property type="evidence" value="ECO:0007669"/>
    <property type="project" value="UniProtKB-KW"/>
</dbReference>
<evidence type="ECO:0000256" key="3">
    <source>
        <dbReference type="ARBA" id="ARBA00022490"/>
    </source>
</evidence>
<dbReference type="Gene3D" id="2.40.50.140">
    <property type="entry name" value="Nucleic acid-binding proteins"/>
    <property type="match status" value="1"/>
</dbReference>
<dbReference type="Pfam" id="PF00919">
    <property type="entry name" value="UPF0004"/>
    <property type="match status" value="1"/>
</dbReference>
<reference evidence="11" key="1">
    <citation type="submission" date="2018-06" db="EMBL/GenBank/DDBJ databases">
        <authorList>
            <person name="Zhirakovskaya E."/>
        </authorList>
    </citation>
    <scope>NUCLEOTIDE SEQUENCE</scope>
</reference>
<dbReference type="GO" id="GO:0103039">
    <property type="term" value="F:protein methylthiotransferase activity"/>
    <property type="evidence" value="ECO:0007669"/>
    <property type="project" value="UniProtKB-EC"/>
</dbReference>
<dbReference type="CDD" id="cd01335">
    <property type="entry name" value="Radical_SAM"/>
    <property type="match status" value="1"/>
</dbReference>
<evidence type="ECO:0000256" key="5">
    <source>
        <dbReference type="ARBA" id="ARBA00022723"/>
    </source>
</evidence>
<dbReference type="GO" id="GO:0035599">
    <property type="term" value="F:aspartic acid methylthiotransferase activity"/>
    <property type="evidence" value="ECO:0007669"/>
    <property type="project" value="TreeGrafter"/>
</dbReference>
<keyword evidence="2" id="KW-0004">4Fe-4S</keyword>
<dbReference type="SFLD" id="SFLDG01082">
    <property type="entry name" value="B12-binding_domain_containing"/>
    <property type="match status" value="1"/>
</dbReference>
<gene>
    <name evidence="11" type="ORF">MNBD_BACTEROID07-1699</name>
</gene>
<dbReference type="InterPro" id="IPR020612">
    <property type="entry name" value="Methylthiotransferase_CS"/>
</dbReference>
<feature type="domain" description="MTTase N-terminal" evidence="9">
    <location>
        <begin position="6"/>
        <end position="122"/>
    </location>
</feature>
<dbReference type="InterPro" id="IPR006638">
    <property type="entry name" value="Elp3/MiaA/NifB-like_rSAM"/>
</dbReference>
<feature type="domain" description="Radical SAM core" evidence="10">
    <location>
        <begin position="132"/>
        <end position="362"/>
    </location>
</feature>
<evidence type="ECO:0000256" key="6">
    <source>
        <dbReference type="ARBA" id="ARBA00023004"/>
    </source>
</evidence>
<dbReference type="InterPro" id="IPR038135">
    <property type="entry name" value="Methylthiotransferase_N_sf"/>
</dbReference>
<dbReference type="AlphaFoldDB" id="A0A3B0UQ55"/>
<evidence type="ECO:0000259" key="10">
    <source>
        <dbReference type="PROSITE" id="PS51918"/>
    </source>
</evidence>
<dbReference type="SFLD" id="SFLDS00029">
    <property type="entry name" value="Radical_SAM"/>
    <property type="match status" value="1"/>
</dbReference>
<dbReference type="SMART" id="SM00729">
    <property type="entry name" value="Elp3"/>
    <property type="match status" value="1"/>
</dbReference>
<keyword evidence="3" id="KW-0963">Cytoplasm</keyword>
<evidence type="ECO:0000313" key="11">
    <source>
        <dbReference type="EMBL" id="VAW27327.1"/>
    </source>
</evidence>
<keyword evidence="11" id="KW-0687">Ribonucleoprotein</keyword>
<dbReference type="PANTHER" id="PTHR43837">
    <property type="entry name" value="RIBOSOMAL PROTEIN S12 METHYLTHIOTRANSFERASE RIMO"/>
    <property type="match status" value="1"/>
</dbReference>
<keyword evidence="4" id="KW-0949">S-adenosyl-L-methionine</keyword>
<dbReference type="InterPro" id="IPR058240">
    <property type="entry name" value="rSAM_sf"/>
</dbReference>
<organism evidence="11">
    <name type="scientific">hydrothermal vent metagenome</name>
    <dbReference type="NCBI Taxonomy" id="652676"/>
    <lineage>
        <taxon>unclassified sequences</taxon>
        <taxon>metagenomes</taxon>
        <taxon>ecological metagenomes</taxon>
    </lineage>
</organism>
<accession>A0A3B0UQ55</accession>
<keyword evidence="6" id="KW-0408">Iron</keyword>
<dbReference type="InterPro" id="IPR002792">
    <property type="entry name" value="TRAM_dom"/>
</dbReference>